<accession>A0AA38BZP1</accession>
<keyword evidence="2" id="KW-1185">Reference proteome</keyword>
<protein>
    <submittedName>
        <fullName evidence="1">Uncharacterized protein</fullName>
    </submittedName>
</protein>
<evidence type="ECO:0000313" key="2">
    <source>
        <dbReference type="Proteomes" id="UP000824469"/>
    </source>
</evidence>
<proteinExistence type="predicted"/>
<sequence>MGGGAWPFLVGGAICLVNSVNERDLSLLTSYAEGSGRVRHVRRVSSPSPALAGVRTGVPDAFPLAMPRGSPPLAFSRVGVPVFASCSPAVRVITRASASVVYSVAMRGARFRPQWVHQRLCSSGSPAPLRSKGPSNFHLLGGSLQTPVAALQTVEHLPVCKAAATPRSVAGQAMPYRLFRAFGRVHLRTSPGGPTVHCFRSHLFGLRPFDTPGRGHPFSDFPPRGIASGCRGASSGGACHNTQRIGADCTKDLINSCACCAPCARRTHGAN</sequence>
<evidence type="ECO:0000313" key="1">
    <source>
        <dbReference type="EMBL" id="KAH9290987.1"/>
    </source>
</evidence>
<dbReference type="Proteomes" id="UP000824469">
    <property type="component" value="Unassembled WGS sequence"/>
</dbReference>
<comment type="caution">
    <text evidence="1">The sequence shown here is derived from an EMBL/GenBank/DDBJ whole genome shotgun (WGS) entry which is preliminary data.</text>
</comment>
<gene>
    <name evidence="1" type="ORF">KI387_035104</name>
</gene>
<name>A0AA38BZP1_TAXCH</name>
<organism evidence="1 2">
    <name type="scientific">Taxus chinensis</name>
    <name type="common">Chinese yew</name>
    <name type="synonym">Taxus wallichiana var. chinensis</name>
    <dbReference type="NCBI Taxonomy" id="29808"/>
    <lineage>
        <taxon>Eukaryota</taxon>
        <taxon>Viridiplantae</taxon>
        <taxon>Streptophyta</taxon>
        <taxon>Embryophyta</taxon>
        <taxon>Tracheophyta</taxon>
        <taxon>Spermatophyta</taxon>
        <taxon>Pinopsida</taxon>
        <taxon>Pinidae</taxon>
        <taxon>Conifers II</taxon>
        <taxon>Cupressales</taxon>
        <taxon>Taxaceae</taxon>
        <taxon>Taxus</taxon>
    </lineage>
</organism>
<reference evidence="1 2" key="1">
    <citation type="journal article" date="2021" name="Nat. Plants">
        <title>The Taxus genome provides insights into paclitaxel biosynthesis.</title>
        <authorList>
            <person name="Xiong X."/>
            <person name="Gou J."/>
            <person name="Liao Q."/>
            <person name="Li Y."/>
            <person name="Zhou Q."/>
            <person name="Bi G."/>
            <person name="Li C."/>
            <person name="Du R."/>
            <person name="Wang X."/>
            <person name="Sun T."/>
            <person name="Guo L."/>
            <person name="Liang H."/>
            <person name="Lu P."/>
            <person name="Wu Y."/>
            <person name="Zhang Z."/>
            <person name="Ro D.K."/>
            <person name="Shang Y."/>
            <person name="Huang S."/>
            <person name="Yan J."/>
        </authorList>
    </citation>
    <scope>NUCLEOTIDE SEQUENCE [LARGE SCALE GENOMIC DNA]</scope>
    <source>
        <strain evidence="1">Ta-2019</strain>
    </source>
</reference>
<dbReference type="AlphaFoldDB" id="A0AA38BZP1"/>
<dbReference type="EMBL" id="JAHRHJ020003813">
    <property type="protein sequence ID" value="KAH9290987.1"/>
    <property type="molecule type" value="Genomic_DNA"/>
</dbReference>